<dbReference type="EMBL" id="CP008944">
    <property type="protein sequence ID" value="AIG64245.1"/>
    <property type="molecule type" value="Genomic_DNA"/>
</dbReference>
<evidence type="ECO:0000256" key="2">
    <source>
        <dbReference type="ARBA" id="ARBA00001946"/>
    </source>
</evidence>
<evidence type="ECO:0000313" key="8">
    <source>
        <dbReference type="EMBL" id="AIG64245.1"/>
    </source>
</evidence>
<evidence type="ECO:0000259" key="7">
    <source>
        <dbReference type="SMART" id="SM01274"/>
    </source>
</evidence>
<gene>
    <name evidence="8" type="ORF">CATYP_06020</name>
</gene>
<evidence type="ECO:0000256" key="3">
    <source>
        <dbReference type="ARBA" id="ARBA00008785"/>
    </source>
</evidence>
<dbReference type="SUPFAM" id="SSF53223">
    <property type="entry name" value="Aminoacid dehydrogenase-like, N-terminal domain"/>
    <property type="match status" value="1"/>
</dbReference>
<comment type="cofactor">
    <cofactor evidence="2">
        <name>Mg(2+)</name>
        <dbReference type="ChEBI" id="CHEBI:18420"/>
    </cofactor>
</comment>
<evidence type="ECO:0000259" key="6">
    <source>
        <dbReference type="SMART" id="SM00919"/>
    </source>
</evidence>
<sequence>MDVNDLSLKLHRKFGGKIATSLRDDDLNREKLSAYYSPGVAAASRAIEHDPKLLRDLTWVRNLVAVISDGSAVLGLGNVGPKAAMPVMEGKAMLFKHFADIDCVPITLDVHSPDQIVAAVKAIAPSFGAINLEDIAAPVCFEVEDRLRAELDIPVFHDDQHGTAVVTLAGLINACKITGRKLEDCRIVMIGAGAAGVSIADLLHRYAAPEIIAVDSQGVISSDRTNLNRYKERLSTYHQSTVRDLHEALEGADVVIGISHKDLLKRGDISRMADDAIVFALANPDPEIMPEEAHAGGAAVVATGRGDYPNQVNNAVAFPEIFRGALDHKVTQITDDHLIAAAEALAATVKEPTPEKVIPSVFDEHVVPVVADAIR</sequence>
<dbReference type="Gene3D" id="3.40.50.720">
    <property type="entry name" value="NAD(P)-binding Rossmann-like Domain"/>
    <property type="match status" value="1"/>
</dbReference>
<dbReference type="SUPFAM" id="SSF51735">
    <property type="entry name" value="NAD(P)-binding Rossmann-fold domains"/>
    <property type="match status" value="1"/>
</dbReference>
<keyword evidence="9" id="KW-1185">Reference proteome</keyword>
<dbReference type="Pfam" id="PF03949">
    <property type="entry name" value="Malic_M"/>
    <property type="match status" value="1"/>
</dbReference>
<dbReference type="InterPro" id="IPR037062">
    <property type="entry name" value="Malic_N_dom_sf"/>
</dbReference>
<reference evidence="8 9" key="1">
    <citation type="submission" date="2014-07" db="EMBL/GenBank/DDBJ databases">
        <title>Complete genome sequence of Corynebacterium atypicum DSM 44849: identifiction of the mycolic acid biosynthesis genes.</title>
        <authorList>
            <person name="Tippelt A."/>
            <person name="Mollmann S."/>
            <person name="Albersmeier A."/>
            <person name="Jaenicke S."/>
            <person name="Ruckert C."/>
            <person name="Tauch A."/>
        </authorList>
    </citation>
    <scope>NUCLEOTIDE SEQUENCE [LARGE SCALE GENOMIC DNA]</scope>
    <source>
        <strain evidence="8 9">R2070</strain>
    </source>
</reference>
<evidence type="ECO:0000256" key="1">
    <source>
        <dbReference type="ARBA" id="ARBA00001936"/>
    </source>
</evidence>
<feature type="domain" description="Malic enzyme N-terminal" evidence="7">
    <location>
        <begin position="15"/>
        <end position="148"/>
    </location>
</feature>
<dbReference type="PANTHER" id="PTHR43237:SF4">
    <property type="entry name" value="NADP-DEPENDENT MALIC ENZYME"/>
    <property type="match status" value="1"/>
</dbReference>
<evidence type="ECO:0000313" key="9">
    <source>
        <dbReference type="Proteomes" id="UP000028504"/>
    </source>
</evidence>
<comment type="similarity">
    <text evidence="3">Belongs to the malic enzymes family.</text>
</comment>
<accession>A0ABM5QN45</accession>
<dbReference type="InterPro" id="IPR012301">
    <property type="entry name" value="Malic_N_dom"/>
</dbReference>
<feature type="domain" description="Malic enzyme NAD-binding" evidence="6">
    <location>
        <begin position="160"/>
        <end position="374"/>
    </location>
</feature>
<comment type="cofactor">
    <cofactor evidence="1">
        <name>Mn(2+)</name>
        <dbReference type="ChEBI" id="CHEBI:29035"/>
    </cofactor>
</comment>
<dbReference type="RefSeq" id="WP_038605726.1">
    <property type="nucleotide sequence ID" value="NZ_CP008944.1"/>
</dbReference>
<dbReference type="Pfam" id="PF00390">
    <property type="entry name" value="malic"/>
    <property type="match status" value="2"/>
</dbReference>
<proteinExistence type="inferred from homology"/>
<dbReference type="InterPro" id="IPR046346">
    <property type="entry name" value="Aminoacid_DH-like_N_sf"/>
</dbReference>
<organism evidence="8 9">
    <name type="scientific">Corynebacterium atypicum</name>
    <dbReference type="NCBI Taxonomy" id="191610"/>
    <lineage>
        <taxon>Bacteria</taxon>
        <taxon>Bacillati</taxon>
        <taxon>Actinomycetota</taxon>
        <taxon>Actinomycetes</taxon>
        <taxon>Mycobacteriales</taxon>
        <taxon>Corynebacteriaceae</taxon>
        <taxon>Corynebacterium</taxon>
    </lineage>
</organism>
<dbReference type="InterPro" id="IPR012302">
    <property type="entry name" value="Malic_NAD-bd"/>
</dbReference>
<name>A0ABM5QN45_9CORY</name>
<evidence type="ECO:0000256" key="5">
    <source>
        <dbReference type="ARBA" id="ARBA00023002"/>
    </source>
</evidence>
<dbReference type="InterPro" id="IPR001891">
    <property type="entry name" value="Malic_OxRdtase"/>
</dbReference>
<evidence type="ECO:0000256" key="4">
    <source>
        <dbReference type="ARBA" id="ARBA00022723"/>
    </source>
</evidence>
<dbReference type="Gene3D" id="3.40.50.10380">
    <property type="entry name" value="Malic enzyme, N-terminal domain"/>
    <property type="match status" value="1"/>
</dbReference>
<dbReference type="InterPro" id="IPR015884">
    <property type="entry name" value="Malic_enzyme_CS"/>
</dbReference>
<dbReference type="Proteomes" id="UP000028504">
    <property type="component" value="Chromosome"/>
</dbReference>
<dbReference type="PROSITE" id="PS00331">
    <property type="entry name" value="MALIC_ENZYMES"/>
    <property type="match status" value="1"/>
</dbReference>
<dbReference type="SMART" id="SM01274">
    <property type="entry name" value="malic"/>
    <property type="match status" value="1"/>
</dbReference>
<dbReference type="PIRSF" id="PIRSF000106">
    <property type="entry name" value="ME"/>
    <property type="match status" value="1"/>
</dbReference>
<keyword evidence="4" id="KW-0479">Metal-binding</keyword>
<dbReference type="InterPro" id="IPR051674">
    <property type="entry name" value="Malate_Decarboxylase"/>
</dbReference>
<dbReference type="SMART" id="SM00919">
    <property type="entry name" value="Malic_M"/>
    <property type="match status" value="1"/>
</dbReference>
<dbReference type="PANTHER" id="PTHR43237">
    <property type="entry name" value="NADP-DEPENDENT MALIC ENZYME"/>
    <property type="match status" value="1"/>
</dbReference>
<keyword evidence="5" id="KW-0560">Oxidoreductase</keyword>
<protein>
    <submittedName>
        <fullName evidence="8">Malate dehydrogenase</fullName>
    </submittedName>
</protein>
<dbReference type="InterPro" id="IPR036291">
    <property type="entry name" value="NAD(P)-bd_dom_sf"/>
</dbReference>